<feature type="transmembrane region" description="Helical" evidence="5">
    <location>
        <begin position="99"/>
        <end position="121"/>
    </location>
</feature>
<feature type="transmembrane region" description="Helical" evidence="5">
    <location>
        <begin position="367"/>
        <end position="389"/>
    </location>
</feature>
<name>A0A1H2PP44_9BURK</name>
<feature type="transmembrane region" description="Helical" evidence="5">
    <location>
        <begin position="199"/>
        <end position="220"/>
    </location>
</feature>
<feature type="transmembrane region" description="Helical" evidence="5">
    <location>
        <begin position="304"/>
        <end position="326"/>
    </location>
</feature>
<feature type="transmembrane region" description="Helical" evidence="5">
    <location>
        <begin position="44"/>
        <end position="62"/>
    </location>
</feature>
<feature type="domain" description="Cation/H+ exchanger transmembrane" evidence="6">
    <location>
        <begin position="34"/>
        <end position="386"/>
    </location>
</feature>
<dbReference type="GO" id="GO:0015297">
    <property type="term" value="F:antiporter activity"/>
    <property type="evidence" value="ECO:0007669"/>
    <property type="project" value="InterPro"/>
</dbReference>
<keyword evidence="3 5" id="KW-1133">Transmembrane helix</keyword>
<dbReference type="Gene3D" id="1.20.1530.20">
    <property type="match status" value="1"/>
</dbReference>
<gene>
    <name evidence="7" type="ORF">SAMN05216551_105139</name>
</gene>
<evidence type="ECO:0000256" key="5">
    <source>
        <dbReference type="SAM" id="Phobius"/>
    </source>
</evidence>
<dbReference type="AlphaFoldDB" id="A0A1H2PP44"/>
<evidence type="ECO:0000256" key="2">
    <source>
        <dbReference type="ARBA" id="ARBA00022692"/>
    </source>
</evidence>
<comment type="subcellular location">
    <subcellularLocation>
        <location evidence="1">Membrane</location>
        <topology evidence="1">Multi-pass membrane protein</topology>
    </subcellularLocation>
</comment>
<dbReference type="InterPro" id="IPR038770">
    <property type="entry name" value="Na+/solute_symporter_sf"/>
</dbReference>
<organism evidence="7 8">
    <name type="scientific">Chitinasiproducens palmae</name>
    <dbReference type="NCBI Taxonomy" id="1770053"/>
    <lineage>
        <taxon>Bacteria</taxon>
        <taxon>Pseudomonadati</taxon>
        <taxon>Pseudomonadota</taxon>
        <taxon>Betaproteobacteria</taxon>
        <taxon>Burkholderiales</taxon>
        <taxon>Burkholderiaceae</taxon>
        <taxon>Chitinasiproducens</taxon>
    </lineage>
</organism>
<dbReference type="OrthoDB" id="8617652at2"/>
<dbReference type="RefSeq" id="WP_091907674.1">
    <property type="nucleotide sequence ID" value="NZ_FNLO01000005.1"/>
</dbReference>
<feature type="transmembrane region" description="Helical" evidence="5">
    <location>
        <begin position="338"/>
        <end position="355"/>
    </location>
</feature>
<dbReference type="PANTHER" id="PTHR43021:SF2">
    <property type="entry name" value="CATION_H+ EXCHANGER DOMAIN-CONTAINING PROTEIN"/>
    <property type="match status" value="1"/>
</dbReference>
<dbReference type="Pfam" id="PF00999">
    <property type="entry name" value="Na_H_Exchanger"/>
    <property type="match status" value="1"/>
</dbReference>
<dbReference type="GO" id="GO:0016020">
    <property type="term" value="C:membrane"/>
    <property type="evidence" value="ECO:0007669"/>
    <property type="project" value="UniProtKB-SubCell"/>
</dbReference>
<dbReference type="STRING" id="1770053.SAMN05216551_105139"/>
<evidence type="ECO:0000313" key="7">
    <source>
        <dbReference type="EMBL" id="SDV48496.1"/>
    </source>
</evidence>
<feature type="transmembrane region" description="Helical" evidence="5">
    <location>
        <begin position="12"/>
        <end position="32"/>
    </location>
</feature>
<evidence type="ECO:0000256" key="3">
    <source>
        <dbReference type="ARBA" id="ARBA00022989"/>
    </source>
</evidence>
<protein>
    <submittedName>
        <fullName evidence="7">Kef-type K+ transport system, membrane component KefB</fullName>
    </submittedName>
</protein>
<evidence type="ECO:0000313" key="8">
    <source>
        <dbReference type="Proteomes" id="UP000243719"/>
    </source>
</evidence>
<keyword evidence="4 5" id="KW-0472">Membrane</keyword>
<keyword evidence="2 5" id="KW-0812">Transmembrane</keyword>
<feature type="transmembrane region" description="Helical" evidence="5">
    <location>
        <begin position="279"/>
        <end position="298"/>
    </location>
</feature>
<dbReference type="GO" id="GO:1902600">
    <property type="term" value="P:proton transmembrane transport"/>
    <property type="evidence" value="ECO:0007669"/>
    <property type="project" value="InterPro"/>
</dbReference>
<evidence type="ECO:0000256" key="1">
    <source>
        <dbReference type="ARBA" id="ARBA00004141"/>
    </source>
</evidence>
<evidence type="ECO:0000259" key="6">
    <source>
        <dbReference type="Pfam" id="PF00999"/>
    </source>
</evidence>
<dbReference type="InterPro" id="IPR006153">
    <property type="entry name" value="Cation/H_exchanger_TM"/>
</dbReference>
<evidence type="ECO:0000256" key="4">
    <source>
        <dbReference type="ARBA" id="ARBA00023136"/>
    </source>
</evidence>
<dbReference type="EMBL" id="FNLO01000005">
    <property type="protein sequence ID" value="SDV48496.1"/>
    <property type="molecule type" value="Genomic_DNA"/>
</dbReference>
<feature type="transmembrane region" description="Helical" evidence="5">
    <location>
        <begin position="161"/>
        <end position="179"/>
    </location>
</feature>
<sequence>MTSAFSFLPSWPASFGLVFWCGCAFLAAGALGEIGWQRWRLPRVTVYGLIGLLAGGAGFGLDTPGLQGGARLAIDLALGLLLFELGSRVSLRWIRHNPWLIATSIAESALTFGAVLAALLLLRYPLLVSLVAAGIAISTSPSLVVQLRAELRSEGQVTERVLTLAALNSAYAVVVVKLISAGLHQTFYGNVFATLLQPVYLLLGSLLLAYVMARCCHLLLRRLPPQDGHASVALLGLVMVTIALAQLLQLSTVLTLLAAGICCKNFVERPQLWPQRFGSVGWLLTVGMFMLTMLPFTWRDAALGGVGALALLLVRFVAKGAACAAFARPSGISLRQGLALGASLAPMSALALVLVDDSYRLYPHLDPSLRGIVITALVIAQLLTPFLLYRCLSLVGERAAPTEY</sequence>
<reference evidence="8" key="1">
    <citation type="submission" date="2016-09" db="EMBL/GenBank/DDBJ databases">
        <authorList>
            <person name="Varghese N."/>
            <person name="Submissions S."/>
        </authorList>
    </citation>
    <scope>NUCLEOTIDE SEQUENCE [LARGE SCALE GENOMIC DNA]</scope>
    <source>
        <strain evidence="8">JS23</strain>
    </source>
</reference>
<dbReference type="Proteomes" id="UP000243719">
    <property type="component" value="Unassembled WGS sequence"/>
</dbReference>
<accession>A0A1H2PP44</accession>
<proteinExistence type="predicted"/>
<feature type="transmembrane region" description="Helical" evidence="5">
    <location>
        <begin position="127"/>
        <end position="149"/>
    </location>
</feature>
<keyword evidence="8" id="KW-1185">Reference proteome</keyword>
<dbReference type="PANTHER" id="PTHR43021">
    <property type="entry name" value="NA(+)/H(+) ANTIPORTER-RELATED"/>
    <property type="match status" value="1"/>
</dbReference>